<sequence>MEFLLLLIFRLFNAALTQTYFQPDEFWQSLEVAHRLVFGYGYTTWEWRDGRSLLSSSDSASGWWDSVVVGSPVRSVAYPSLFVPVYWGLKVLNLDDTFLLTLLPRLVQAVFAALGDWIAALKPRGSGSSTVRPHNTSPANILRRACLKLRLVERKVPCSLSWYQTPGPPYSISLATLLFFL</sequence>
<dbReference type="PANTHER" id="PTHR22760:SF4">
    <property type="entry name" value="GPI MANNOSYLTRANSFERASE 3"/>
    <property type="match status" value="1"/>
</dbReference>
<keyword evidence="6 10" id="KW-0256">Endoplasmic reticulum</keyword>
<organism evidence="11 12">
    <name type="scientific">Tilletia indica</name>
    <dbReference type="NCBI Taxonomy" id="43049"/>
    <lineage>
        <taxon>Eukaryota</taxon>
        <taxon>Fungi</taxon>
        <taxon>Dikarya</taxon>
        <taxon>Basidiomycota</taxon>
        <taxon>Ustilaginomycotina</taxon>
        <taxon>Exobasidiomycetes</taxon>
        <taxon>Tilletiales</taxon>
        <taxon>Tilletiaceae</taxon>
        <taxon>Tilletia</taxon>
    </lineage>
</organism>
<name>A0A177TQW7_9BASI</name>
<evidence type="ECO:0000256" key="2">
    <source>
        <dbReference type="ARBA" id="ARBA00006065"/>
    </source>
</evidence>
<evidence type="ECO:0000256" key="5">
    <source>
        <dbReference type="ARBA" id="ARBA00022692"/>
    </source>
</evidence>
<keyword evidence="5" id="KW-0812">Transmembrane</keyword>
<accession>A0A177TQW7</accession>
<proteinExistence type="inferred from homology"/>
<evidence type="ECO:0000256" key="8">
    <source>
        <dbReference type="ARBA" id="ARBA00023136"/>
    </source>
</evidence>
<dbReference type="AlphaFoldDB" id="A0A177TQW7"/>
<comment type="similarity">
    <text evidence="2">Belongs to the glycosyltransferase 22 family. PIGB subfamily.</text>
</comment>
<dbReference type="GO" id="GO:0000026">
    <property type="term" value="F:alpha-1,2-mannosyltransferase activity"/>
    <property type="evidence" value="ECO:0007669"/>
    <property type="project" value="TreeGrafter"/>
</dbReference>
<dbReference type="PANTHER" id="PTHR22760">
    <property type="entry name" value="GLYCOSYLTRANSFERASE"/>
    <property type="match status" value="1"/>
</dbReference>
<evidence type="ECO:0000313" key="11">
    <source>
        <dbReference type="EMBL" id="KAE8251057.1"/>
    </source>
</evidence>
<comment type="subcellular location">
    <subcellularLocation>
        <location evidence="1 10">Endoplasmic reticulum membrane</location>
        <topology evidence="1 10">Multi-pass membrane protein</topology>
    </subcellularLocation>
</comment>
<keyword evidence="12" id="KW-1185">Reference proteome</keyword>
<dbReference type="Pfam" id="PF03901">
    <property type="entry name" value="Glyco_transf_22"/>
    <property type="match status" value="1"/>
</dbReference>
<dbReference type="GO" id="GO:0005789">
    <property type="term" value="C:endoplasmic reticulum membrane"/>
    <property type="evidence" value="ECO:0007669"/>
    <property type="project" value="UniProtKB-SubCell"/>
</dbReference>
<protein>
    <recommendedName>
        <fullName evidence="10">Mannosyltransferase</fullName>
        <ecNumber evidence="10">2.4.1.-</ecNumber>
    </recommendedName>
</protein>
<evidence type="ECO:0000256" key="1">
    <source>
        <dbReference type="ARBA" id="ARBA00004477"/>
    </source>
</evidence>
<dbReference type="GO" id="GO:0006506">
    <property type="term" value="P:GPI anchor biosynthetic process"/>
    <property type="evidence" value="ECO:0007669"/>
    <property type="project" value="TreeGrafter"/>
</dbReference>
<keyword evidence="3 10" id="KW-0328">Glycosyltransferase</keyword>
<keyword evidence="8" id="KW-0472">Membrane</keyword>
<comment type="caution">
    <text evidence="11">The sequence shown here is derived from an EMBL/GenBank/DDBJ whole genome shotgun (WGS) entry which is preliminary data.</text>
</comment>
<evidence type="ECO:0000256" key="4">
    <source>
        <dbReference type="ARBA" id="ARBA00022679"/>
    </source>
</evidence>
<evidence type="ECO:0000256" key="10">
    <source>
        <dbReference type="RuleBase" id="RU363075"/>
    </source>
</evidence>
<dbReference type="EMBL" id="LWDF02000266">
    <property type="protein sequence ID" value="KAE8251057.1"/>
    <property type="molecule type" value="Genomic_DNA"/>
</dbReference>
<dbReference type="InterPro" id="IPR005599">
    <property type="entry name" value="GPI_mannosylTrfase"/>
</dbReference>
<reference evidence="11" key="1">
    <citation type="submission" date="2016-04" db="EMBL/GenBank/DDBJ databases">
        <authorList>
            <person name="Nguyen H.D."/>
            <person name="Samba Siva P."/>
            <person name="Cullis J."/>
            <person name="Levesque C.A."/>
            <person name="Hambleton S."/>
        </authorList>
    </citation>
    <scope>NUCLEOTIDE SEQUENCE</scope>
    <source>
        <strain evidence="11">DAOMC 236416</strain>
    </source>
</reference>
<evidence type="ECO:0000256" key="3">
    <source>
        <dbReference type="ARBA" id="ARBA00022676"/>
    </source>
</evidence>
<evidence type="ECO:0000256" key="6">
    <source>
        <dbReference type="ARBA" id="ARBA00022824"/>
    </source>
</evidence>
<evidence type="ECO:0000256" key="7">
    <source>
        <dbReference type="ARBA" id="ARBA00022989"/>
    </source>
</evidence>
<keyword evidence="4" id="KW-0808">Transferase</keyword>
<evidence type="ECO:0000256" key="9">
    <source>
        <dbReference type="ARBA" id="ARBA00024708"/>
    </source>
</evidence>
<comment type="function">
    <text evidence="9">Mannosyltransferase involved in glycosylphosphatidylinositol-anchor biosynthesis. Transfers the third mannose to Man2-GlcN-acyl-PI during GPI precursor assembly.</text>
</comment>
<reference evidence="11" key="2">
    <citation type="journal article" date="2019" name="IMA Fungus">
        <title>Genome sequencing and comparison of five Tilletia species to identify candidate genes for the detection of regulated species infecting wheat.</title>
        <authorList>
            <person name="Nguyen H.D.T."/>
            <person name="Sultana T."/>
            <person name="Kesanakurti P."/>
            <person name="Hambleton S."/>
        </authorList>
    </citation>
    <scope>NUCLEOTIDE SEQUENCE</scope>
    <source>
        <strain evidence="11">DAOMC 236416</strain>
    </source>
</reference>
<gene>
    <name evidence="11" type="ORF">A4X13_0g4183</name>
</gene>
<keyword evidence="7" id="KW-1133">Transmembrane helix</keyword>
<dbReference type="EC" id="2.4.1.-" evidence="10"/>
<evidence type="ECO:0000313" key="12">
    <source>
        <dbReference type="Proteomes" id="UP000077521"/>
    </source>
</evidence>
<dbReference type="Proteomes" id="UP000077521">
    <property type="component" value="Unassembled WGS sequence"/>
</dbReference>